<dbReference type="HOGENOM" id="CLU_1204122_0_0_6"/>
<evidence type="ECO:0000313" key="2">
    <source>
        <dbReference type="EMBL" id="BAJ01944.1"/>
    </source>
</evidence>
<dbReference type="OrthoDB" id="9835673at2"/>
<reference evidence="3" key="1">
    <citation type="journal article" date="2010" name="Mol. Biosyst.">
        <title>Complete genome sequence and comparative analysis of Shewanella violacea, a psychrophilic and piezophilic bacterium from deep sea floor sediments.</title>
        <authorList>
            <person name="Aono E."/>
            <person name="Baba T."/>
            <person name="Ara T."/>
            <person name="Nishi T."/>
            <person name="Nakamichi T."/>
            <person name="Inamoto E."/>
            <person name="Toyonaga H."/>
            <person name="Hasegawa M."/>
            <person name="Takai Y."/>
            <person name="Okumura Y."/>
            <person name="Baba M."/>
            <person name="Tomita M."/>
            <person name="Kato C."/>
            <person name="Oshima T."/>
            <person name="Nakasone K."/>
            <person name="Mori H."/>
        </authorList>
    </citation>
    <scope>NUCLEOTIDE SEQUENCE [LARGE SCALE GENOMIC DNA]</scope>
    <source>
        <strain evidence="3">JCM 10179 / CIP 106290 / LMG 19151 / DSS12</strain>
    </source>
</reference>
<keyword evidence="1" id="KW-0732">Signal</keyword>
<proteinExistence type="predicted"/>
<feature type="signal peptide" evidence="1">
    <location>
        <begin position="1"/>
        <end position="19"/>
    </location>
</feature>
<dbReference type="Proteomes" id="UP000002350">
    <property type="component" value="Chromosome"/>
</dbReference>
<keyword evidence="3" id="KW-1185">Reference proteome</keyword>
<dbReference type="RefSeq" id="WP_013051249.1">
    <property type="nucleotide sequence ID" value="NC_014012.1"/>
</dbReference>
<organism evidence="2 3">
    <name type="scientific">Shewanella violacea (strain JCM 10179 / CIP 106290 / LMG 19151 / DSS12)</name>
    <dbReference type="NCBI Taxonomy" id="637905"/>
    <lineage>
        <taxon>Bacteria</taxon>
        <taxon>Pseudomonadati</taxon>
        <taxon>Pseudomonadota</taxon>
        <taxon>Gammaproteobacteria</taxon>
        <taxon>Alteromonadales</taxon>
        <taxon>Shewanellaceae</taxon>
        <taxon>Shewanella</taxon>
    </lineage>
</organism>
<dbReference type="EMBL" id="AP011177">
    <property type="protein sequence ID" value="BAJ01944.1"/>
    <property type="molecule type" value="Genomic_DNA"/>
</dbReference>
<dbReference type="AlphaFoldDB" id="D4ZJU5"/>
<dbReference type="STRING" id="637905.SVI_1973"/>
<dbReference type="KEGG" id="svo:SVI_1973"/>
<gene>
    <name evidence="2" type="ordered locus">SVI_1973</name>
</gene>
<evidence type="ECO:0000313" key="3">
    <source>
        <dbReference type="Proteomes" id="UP000002350"/>
    </source>
</evidence>
<accession>D4ZJU5</accession>
<feature type="chain" id="PRO_5003067818" description="Lipoprotein" evidence="1">
    <location>
        <begin position="20"/>
        <end position="230"/>
    </location>
</feature>
<sequence length="230" mass="25954">MKKLAAPILILSMVTALSACNSDKNPSPSPKPPVPPAPTVYVDGIYVDTNLQGTITEEAQLLIGGYMFEFTEKVNDQIIRNKISMGNKLTENEPFESDIEITKNGQTKIEKVEYTVSNDNKQLTIKSSIISTQFNKMKSVWPDHEMTFVMETPDGPMEVVVDGNKLTDPQVNITLELTKLANNEFRIHKQEGLDFIIGVWYDENVKANKLVMSNYKDKEKADIYQVFTEK</sequence>
<dbReference type="PROSITE" id="PS51257">
    <property type="entry name" value="PROKAR_LIPOPROTEIN"/>
    <property type="match status" value="1"/>
</dbReference>
<name>D4ZJU5_SHEVD</name>
<evidence type="ECO:0000256" key="1">
    <source>
        <dbReference type="SAM" id="SignalP"/>
    </source>
</evidence>
<evidence type="ECO:0008006" key="4">
    <source>
        <dbReference type="Google" id="ProtNLM"/>
    </source>
</evidence>
<protein>
    <recommendedName>
        <fullName evidence="4">Lipoprotein</fullName>
    </recommendedName>
</protein>